<organism evidence="7 8">
    <name type="scientific">Gehongia tenuis</name>
    <dbReference type="NCBI Taxonomy" id="2763655"/>
    <lineage>
        <taxon>Bacteria</taxon>
        <taxon>Bacillati</taxon>
        <taxon>Bacillota</taxon>
        <taxon>Clostridia</taxon>
        <taxon>Christensenellales</taxon>
        <taxon>Christensenellaceae</taxon>
        <taxon>Gehongia</taxon>
    </lineage>
</organism>
<comment type="similarity">
    <text evidence="2 6">Belongs to the 4-toluene sulfonate uptake permease (TSUP) (TC 2.A.102) family.</text>
</comment>
<feature type="transmembrane region" description="Helical" evidence="6">
    <location>
        <begin position="12"/>
        <end position="35"/>
    </location>
</feature>
<reference evidence="7" key="1">
    <citation type="submission" date="2020-08" db="EMBL/GenBank/DDBJ databases">
        <title>Genome public.</title>
        <authorList>
            <person name="Liu C."/>
            <person name="Sun Q."/>
        </authorList>
    </citation>
    <scope>NUCLEOTIDE SEQUENCE</scope>
    <source>
        <strain evidence="7">NSJ-53</strain>
    </source>
</reference>
<keyword evidence="5 6" id="KW-0472">Membrane</keyword>
<feature type="transmembrane region" description="Helical" evidence="6">
    <location>
        <begin position="73"/>
        <end position="94"/>
    </location>
</feature>
<dbReference type="RefSeq" id="WP_249314319.1">
    <property type="nucleotide sequence ID" value="NZ_JACRSR010000001.1"/>
</dbReference>
<keyword evidence="6" id="KW-1003">Cell membrane</keyword>
<feature type="transmembrane region" description="Helical" evidence="6">
    <location>
        <begin position="47"/>
        <end position="67"/>
    </location>
</feature>
<feature type="transmembrane region" description="Helical" evidence="6">
    <location>
        <begin position="101"/>
        <end position="119"/>
    </location>
</feature>
<comment type="caution">
    <text evidence="7">The sequence shown here is derived from an EMBL/GenBank/DDBJ whole genome shotgun (WGS) entry which is preliminary data.</text>
</comment>
<accession>A0A926HPP6</accession>
<evidence type="ECO:0000256" key="1">
    <source>
        <dbReference type="ARBA" id="ARBA00004141"/>
    </source>
</evidence>
<sequence>MQKVGKVKQALVGIAIGITNGFFGAGGGMLAVPVLKRMYKLEDHKAHASALSVMLPLSAVSAAVYAFSNLPELGILLWAGGGSIVGAVVGGLMLGKIPNVWLSRVFAALMIVAAVRMVIF</sequence>
<evidence type="ECO:0000256" key="4">
    <source>
        <dbReference type="ARBA" id="ARBA00022989"/>
    </source>
</evidence>
<dbReference type="InterPro" id="IPR051598">
    <property type="entry name" value="TSUP/Inactive_protease-like"/>
</dbReference>
<dbReference type="PANTHER" id="PTHR43701">
    <property type="entry name" value="MEMBRANE TRANSPORTER PROTEIN MJ0441-RELATED"/>
    <property type="match status" value="1"/>
</dbReference>
<dbReference type="Proteomes" id="UP000623172">
    <property type="component" value="Unassembled WGS sequence"/>
</dbReference>
<keyword evidence="3 6" id="KW-0812">Transmembrane</keyword>
<protein>
    <recommendedName>
        <fullName evidence="6">Probable membrane transporter protein</fullName>
    </recommendedName>
</protein>
<comment type="subcellular location">
    <subcellularLocation>
        <location evidence="6">Cell membrane</location>
        <topology evidence="6">Multi-pass membrane protein</topology>
    </subcellularLocation>
    <subcellularLocation>
        <location evidence="1">Membrane</location>
        <topology evidence="1">Multi-pass membrane protein</topology>
    </subcellularLocation>
</comment>
<dbReference type="InterPro" id="IPR002781">
    <property type="entry name" value="TM_pro_TauE-like"/>
</dbReference>
<dbReference type="GO" id="GO:0005886">
    <property type="term" value="C:plasma membrane"/>
    <property type="evidence" value="ECO:0007669"/>
    <property type="project" value="UniProtKB-SubCell"/>
</dbReference>
<gene>
    <name evidence="7" type="ORF">H8696_00915</name>
</gene>
<evidence type="ECO:0000313" key="7">
    <source>
        <dbReference type="EMBL" id="MBC8530406.1"/>
    </source>
</evidence>
<evidence type="ECO:0000256" key="6">
    <source>
        <dbReference type="RuleBase" id="RU363041"/>
    </source>
</evidence>
<evidence type="ECO:0000256" key="3">
    <source>
        <dbReference type="ARBA" id="ARBA00022692"/>
    </source>
</evidence>
<evidence type="ECO:0000256" key="2">
    <source>
        <dbReference type="ARBA" id="ARBA00009142"/>
    </source>
</evidence>
<evidence type="ECO:0000256" key="5">
    <source>
        <dbReference type="ARBA" id="ARBA00023136"/>
    </source>
</evidence>
<evidence type="ECO:0000313" key="8">
    <source>
        <dbReference type="Proteomes" id="UP000623172"/>
    </source>
</evidence>
<name>A0A926HPP6_9FIRM</name>
<keyword evidence="8" id="KW-1185">Reference proteome</keyword>
<proteinExistence type="inferred from homology"/>
<dbReference type="PANTHER" id="PTHR43701:SF2">
    <property type="entry name" value="MEMBRANE TRANSPORTER PROTEIN YJNA-RELATED"/>
    <property type="match status" value="1"/>
</dbReference>
<dbReference type="Pfam" id="PF01925">
    <property type="entry name" value="TauE"/>
    <property type="match status" value="1"/>
</dbReference>
<dbReference type="EMBL" id="JACRSR010000001">
    <property type="protein sequence ID" value="MBC8530406.1"/>
    <property type="molecule type" value="Genomic_DNA"/>
</dbReference>
<dbReference type="AlphaFoldDB" id="A0A926HPP6"/>
<keyword evidence="4 6" id="KW-1133">Transmembrane helix</keyword>